<evidence type="ECO:0000259" key="3">
    <source>
        <dbReference type="Pfam" id="PF09992"/>
    </source>
</evidence>
<organism evidence="4 5">
    <name type="scientific">Savagea serpentis</name>
    <dbReference type="NCBI Taxonomy" id="2785297"/>
    <lineage>
        <taxon>Bacteria</taxon>
        <taxon>Bacillati</taxon>
        <taxon>Bacillota</taxon>
        <taxon>Bacilli</taxon>
        <taxon>Bacillales</taxon>
        <taxon>Caryophanaceae</taxon>
        <taxon>Savagea</taxon>
    </lineage>
</organism>
<dbReference type="GO" id="GO:0016798">
    <property type="term" value="F:hydrolase activity, acting on glycosyl bonds"/>
    <property type="evidence" value="ECO:0007669"/>
    <property type="project" value="UniProtKB-KW"/>
</dbReference>
<dbReference type="AlphaFoldDB" id="A0A8J7GK30"/>
<keyword evidence="5" id="KW-1185">Reference proteome</keyword>
<protein>
    <submittedName>
        <fullName evidence="4">Phosphodiester glycosidase family protein</fullName>
    </submittedName>
</protein>
<dbReference type="Gene3D" id="2.60.40.1220">
    <property type="match status" value="1"/>
</dbReference>
<dbReference type="RefSeq" id="WP_194562871.1">
    <property type="nucleotide sequence ID" value="NZ_JADKPV010000003.1"/>
</dbReference>
<evidence type="ECO:0000313" key="5">
    <source>
        <dbReference type="Proteomes" id="UP000622653"/>
    </source>
</evidence>
<dbReference type="Pfam" id="PF09992">
    <property type="entry name" value="NAGPA"/>
    <property type="match status" value="1"/>
</dbReference>
<keyword evidence="4" id="KW-0378">Hydrolase</keyword>
<accession>A0A8J7GK30</accession>
<keyword evidence="1 2" id="KW-0732">Signal</keyword>
<evidence type="ECO:0000256" key="2">
    <source>
        <dbReference type="SAM" id="SignalP"/>
    </source>
</evidence>
<gene>
    <name evidence="4" type="ORF">IRY55_08480</name>
</gene>
<proteinExistence type="predicted"/>
<feature type="domain" description="Phosphodiester glycosidase" evidence="3">
    <location>
        <begin position="216"/>
        <end position="385"/>
    </location>
</feature>
<evidence type="ECO:0000256" key="1">
    <source>
        <dbReference type="ARBA" id="ARBA00022729"/>
    </source>
</evidence>
<dbReference type="Proteomes" id="UP000622653">
    <property type="component" value="Unassembled WGS sequence"/>
</dbReference>
<keyword evidence="4" id="KW-0326">Glycosidase</keyword>
<dbReference type="PANTHER" id="PTHR40446:SF2">
    <property type="entry name" value="N-ACETYLGLUCOSAMINE-1-PHOSPHODIESTER ALPHA-N-ACETYLGLUCOSAMINIDASE"/>
    <property type="match status" value="1"/>
</dbReference>
<name>A0A8J7GK30_9BACL</name>
<dbReference type="InterPro" id="IPR014755">
    <property type="entry name" value="Cu-Rt/internalin_Ig-like"/>
</dbReference>
<dbReference type="PANTHER" id="PTHR40446">
    <property type="entry name" value="N-ACETYLGLUCOSAMINE-1-PHOSPHODIESTER ALPHA-N-ACETYLGLUCOSAMINIDASE"/>
    <property type="match status" value="1"/>
</dbReference>
<feature type="chain" id="PRO_5035163120" evidence="2">
    <location>
        <begin position="26"/>
        <end position="827"/>
    </location>
</feature>
<feature type="signal peptide" evidence="2">
    <location>
        <begin position="1"/>
        <end position="25"/>
    </location>
</feature>
<evidence type="ECO:0000313" key="4">
    <source>
        <dbReference type="EMBL" id="MBF4501395.1"/>
    </source>
</evidence>
<dbReference type="InterPro" id="IPR018711">
    <property type="entry name" value="NAGPA"/>
</dbReference>
<dbReference type="EMBL" id="JADKPV010000003">
    <property type="protein sequence ID" value="MBF4501395.1"/>
    <property type="molecule type" value="Genomic_DNA"/>
</dbReference>
<reference evidence="4" key="1">
    <citation type="submission" date="2020-11" db="EMBL/GenBank/DDBJ databases">
        <title>Multidrug resistant novel bacterium Savagea serpentis sp. nov., isolated from the scats of a vine snake (Ahaetulla nasuta).</title>
        <authorList>
            <person name="Venkata Ramana V."/>
            <person name="Vikas Patil S."/>
            <person name="Yogita Lugani V."/>
        </authorList>
    </citation>
    <scope>NUCLEOTIDE SEQUENCE</scope>
    <source>
        <strain evidence="4">SN6</strain>
    </source>
</reference>
<sequence length="827" mass="89933">MKRIWKVFVVVCLWTVVLAAQPAGAQSLSNGVYYETKKVDGRHFEQMSINLDKPYTTVDMLVPSPINSLHTVSSIAKSSTREQYHVVGAMNASFFHFNNGLPGYLLVKDGKIAHLGSVSSNRNDFMHTPAAFGVKANGEAQIAPYELTPTIHYKGQSYAMKNYNKERSDDDSVLYTSSWAYTHTRTNQFGIEVVVSTPRSVEQNVVLGERVKGQITGIRPYGQKTSAAIPTNGRGFVISVHGKEIPQFVRAMQKGEEVELSYTVDERWQDANFMLATGPLLVQNGRPHLTIDTTSDRAKQVTDRSAVGVTADGKRVMFVTVGRQNGGKGMSLPQFANYLSKLGLAQAINLDGGGSTTMVHRPVGNKYPDKSSRPGSERRVHAALAAVSTAPYGEPKYAKLEQAQQGAIAVGSSVGYRASAMMDEYLNVLPQQTATATPIEVRGGVGEIRDNQFVATKAGKGSVVVEYGGVRQEVPVEVVNPTALKFSSNELTLAPGKTVALTADFTMPSGKPVIVNNATIEMNVPAELGTWENGRFTAATTEGVGEITAKFGTVQKKLKVTVTNTPQLVGSFESTNGLVFRAANATGKLTANTKQHAYDRQGSVQLDYQFTKNETTSAAYIDWQSGYPMQGNFEAVGVAIYGNGGNHWVRGQVKDANGKIHSIDFTEPKGLNWHGWKRVKATLPSTIAQPAVLESIYVVETDGANKKNGSVRFDELILYPSASETLPRTWSSSAVSMTVPANKVFNVRFTQPMDMAVLTDAKYTYIENREGMRYPVRLTKQDDRTVGVQATTALPAGEYSLVITAAVTNAKGKPMKDDHVLYFKVNS</sequence>
<comment type="caution">
    <text evidence="4">The sequence shown here is derived from an EMBL/GenBank/DDBJ whole genome shotgun (WGS) entry which is preliminary data.</text>
</comment>